<evidence type="ECO:0000313" key="2">
    <source>
        <dbReference type="EMBL" id="VDN16332.1"/>
    </source>
</evidence>
<accession>A0A3P7P8E1</accession>
<dbReference type="AlphaFoldDB" id="A0A3P7P8E1"/>
<reference evidence="2 3" key="1">
    <citation type="submission" date="2018-11" db="EMBL/GenBank/DDBJ databases">
        <authorList>
            <consortium name="Pathogen Informatics"/>
        </authorList>
    </citation>
    <scope>NUCLEOTIDE SEQUENCE [LARGE SCALE GENOMIC DNA]</scope>
</reference>
<keyword evidence="3" id="KW-1185">Reference proteome</keyword>
<feature type="compositionally biased region" description="Basic residues" evidence="1">
    <location>
        <begin position="1"/>
        <end position="11"/>
    </location>
</feature>
<proteinExistence type="predicted"/>
<organism evidence="2 3">
    <name type="scientific">Dibothriocephalus latus</name>
    <name type="common">Fish tapeworm</name>
    <name type="synonym">Diphyllobothrium latum</name>
    <dbReference type="NCBI Taxonomy" id="60516"/>
    <lineage>
        <taxon>Eukaryota</taxon>
        <taxon>Metazoa</taxon>
        <taxon>Spiralia</taxon>
        <taxon>Lophotrochozoa</taxon>
        <taxon>Platyhelminthes</taxon>
        <taxon>Cestoda</taxon>
        <taxon>Eucestoda</taxon>
        <taxon>Diphyllobothriidea</taxon>
        <taxon>Diphyllobothriidae</taxon>
        <taxon>Dibothriocephalus</taxon>
    </lineage>
</organism>
<evidence type="ECO:0000256" key="1">
    <source>
        <dbReference type="SAM" id="MobiDB-lite"/>
    </source>
</evidence>
<dbReference type="Proteomes" id="UP000281553">
    <property type="component" value="Unassembled WGS sequence"/>
</dbReference>
<protein>
    <submittedName>
        <fullName evidence="2">Uncharacterized protein</fullName>
    </submittedName>
</protein>
<gene>
    <name evidence="2" type="ORF">DILT_LOCUS12163</name>
</gene>
<dbReference type="EMBL" id="UYRU01065467">
    <property type="protein sequence ID" value="VDN16332.1"/>
    <property type="molecule type" value="Genomic_DNA"/>
</dbReference>
<evidence type="ECO:0000313" key="3">
    <source>
        <dbReference type="Proteomes" id="UP000281553"/>
    </source>
</evidence>
<name>A0A3P7P8E1_DIBLA</name>
<sequence>MVSGAWRHRRQSPSESRSSRRVSSRPGARPVSMLCSRPWWVMQPLCPYDRHTPSLACSPSPIWLICWVYLRVPCPQAYLLSEVIWKS</sequence>
<feature type="region of interest" description="Disordered" evidence="1">
    <location>
        <begin position="1"/>
        <end position="30"/>
    </location>
</feature>